<evidence type="ECO:0000313" key="2">
    <source>
        <dbReference type="Proteomes" id="UP000242875"/>
    </source>
</evidence>
<protein>
    <recommendedName>
        <fullName evidence="3">N-acetyltransferase domain-containing protein</fullName>
    </recommendedName>
</protein>
<reference evidence="1 2" key="1">
    <citation type="journal article" date="2017" name="Mycologia">
        <title>Bifiguratus adelaidae, gen. et sp. nov., a new member of Mucoromycotina in endophytic and soil-dwelling habitats.</title>
        <authorList>
            <person name="Torres-Cruz T.J."/>
            <person name="Billingsley Tobias T.L."/>
            <person name="Almatruk M."/>
            <person name="Hesse C."/>
            <person name="Kuske C.R."/>
            <person name="Desiro A."/>
            <person name="Benucci G.M."/>
            <person name="Bonito G."/>
            <person name="Stajich J.E."/>
            <person name="Dunlap C."/>
            <person name="Arnold A.E."/>
            <person name="Porras-Alfaro A."/>
        </authorList>
    </citation>
    <scope>NUCLEOTIDE SEQUENCE [LARGE SCALE GENOMIC DNA]</scope>
    <source>
        <strain evidence="1 2">AZ0501</strain>
    </source>
</reference>
<gene>
    <name evidence="1" type="ORF">BZG36_04947</name>
</gene>
<dbReference type="Gene3D" id="3.40.630.30">
    <property type="match status" value="1"/>
</dbReference>
<evidence type="ECO:0008006" key="3">
    <source>
        <dbReference type="Google" id="ProtNLM"/>
    </source>
</evidence>
<dbReference type="AlphaFoldDB" id="A0A261XUJ7"/>
<evidence type="ECO:0000313" key="1">
    <source>
        <dbReference type="EMBL" id="OZJ02029.1"/>
    </source>
</evidence>
<keyword evidence="2" id="KW-1185">Reference proteome</keyword>
<proteinExistence type="predicted"/>
<accession>A0A261XUJ7</accession>
<name>A0A261XUJ7_9FUNG</name>
<dbReference type="EMBL" id="MVBO01000199">
    <property type="protein sequence ID" value="OZJ02029.1"/>
    <property type="molecule type" value="Genomic_DNA"/>
</dbReference>
<sequence length="179" mass="20429">MSIVSLHDRQVILDLLKHDPQRHVYHIGDLDDVQFNKTICPLHTSRNSAHHCILQSSRSPFAAFILRPPRTRLSRRSQRFHHRVPWTHYRMALVDKDHIAQFDTNDVVELTMDNEAELAAFYNDHCPGNAFHRRMLETGSFFGVRVDGTLACAAGLHVMSPRYGVAAIGTVTTSQAYRN</sequence>
<dbReference type="Proteomes" id="UP000242875">
    <property type="component" value="Unassembled WGS sequence"/>
</dbReference>
<comment type="caution">
    <text evidence="1">The sequence shown here is derived from an EMBL/GenBank/DDBJ whole genome shotgun (WGS) entry which is preliminary data.</text>
</comment>
<organism evidence="1 2">
    <name type="scientific">Bifiguratus adelaidae</name>
    <dbReference type="NCBI Taxonomy" id="1938954"/>
    <lineage>
        <taxon>Eukaryota</taxon>
        <taxon>Fungi</taxon>
        <taxon>Fungi incertae sedis</taxon>
        <taxon>Mucoromycota</taxon>
        <taxon>Mucoromycotina</taxon>
        <taxon>Endogonomycetes</taxon>
        <taxon>Endogonales</taxon>
        <taxon>Endogonales incertae sedis</taxon>
        <taxon>Bifiguratus</taxon>
    </lineage>
</organism>